<dbReference type="AlphaFoldDB" id="A0A849JWY4"/>
<keyword evidence="4" id="KW-1185">Reference proteome</keyword>
<protein>
    <submittedName>
        <fullName evidence="3">Uncharacterized protein</fullName>
    </submittedName>
</protein>
<dbReference type="EMBL" id="JABFAJ010000011">
    <property type="protein sequence ID" value="NNU27104.1"/>
    <property type="molecule type" value="Genomic_DNA"/>
</dbReference>
<evidence type="ECO:0000256" key="2">
    <source>
        <dbReference type="SAM" id="Phobius"/>
    </source>
</evidence>
<feature type="transmembrane region" description="Helical" evidence="2">
    <location>
        <begin position="12"/>
        <end position="29"/>
    </location>
</feature>
<feature type="transmembrane region" description="Helical" evidence="2">
    <location>
        <begin position="85"/>
        <end position="103"/>
    </location>
</feature>
<reference evidence="3 4" key="1">
    <citation type="submission" date="2020-05" db="EMBL/GenBank/DDBJ databases">
        <title>Genome sequence of Isoptericola sp. JC619 isolated from Chilika lagoon, India.</title>
        <authorList>
            <person name="Kumar D."/>
            <person name="Appam K."/>
            <person name="Gandham S."/>
            <person name="Uppada J."/>
            <person name="Sasikala C."/>
            <person name="Venkata Ramana C."/>
        </authorList>
    </citation>
    <scope>NUCLEOTIDE SEQUENCE [LARGE SCALE GENOMIC DNA]</scope>
    <source>
        <strain evidence="3 4">JC619</strain>
    </source>
</reference>
<dbReference type="Proteomes" id="UP000557204">
    <property type="component" value="Unassembled WGS sequence"/>
</dbReference>
<feature type="transmembrane region" description="Helical" evidence="2">
    <location>
        <begin position="62"/>
        <end position="79"/>
    </location>
</feature>
<evidence type="ECO:0000313" key="4">
    <source>
        <dbReference type="Proteomes" id="UP000557204"/>
    </source>
</evidence>
<sequence>MAKGWLVRATGVLLLIGAAGIGVDAWLSWNQADGSWGLILAYLGTTFGLVLLVPVMVRLRGWMAGTAVAVGAASTFVFWYGYPEFAMYGGLGSLFLGAVMLSLPDWGRVAAFPWIVSGTLGLPDLVREGVSWGPVASFSVLGVAIGLTGAYVVTRPAGAGPRHGTDDPPAELPTGRNTST</sequence>
<feature type="transmembrane region" description="Helical" evidence="2">
    <location>
        <begin position="132"/>
        <end position="153"/>
    </location>
</feature>
<dbReference type="RefSeq" id="WP_171246614.1">
    <property type="nucleotide sequence ID" value="NZ_JABFAJ010000011.1"/>
</dbReference>
<comment type="caution">
    <text evidence="3">The sequence shown here is derived from an EMBL/GenBank/DDBJ whole genome shotgun (WGS) entry which is preliminary data.</text>
</comment>
<name>A0A849JWY4_9MICO</name>
<feature type="region of interest" description="Disordered" evidence="1">
    <location>
        <begin position="158"/>
        <end position="180"/>
    </location>
</feature>
<evidence type="ECO:0000256" key="1">
    <source>
        <dbReference type="SAM" id="MobiDB-lite"/>
    </source>
</evidence>
<keyword evidence="2" id="KW-1133">Transmembrane helix</keyword>
<gene>
    <name evidence="3" type="ORF">HLI28_06050</name>
</gene>
<accession>A0A849JWY4</accession>
<keyword evidence="2" id="KW-0812">Transmembrane</keyword>
<proteinExistence type="predicted"/>
<feature type="transmembrane region" description="Helical" evidence="2">
    <location>
        <begin position="35"/>
        <end position="55"/>
    </location>
</feature>
<keyword evidence="2" id="KW-0472">Membrane</keyword>
<evidence type="ECO:0000313" key="3">
    <source>
        <dbReference type="EMBL" id="NNU27104.1"/>
    </source>
</evidence>
<organism evidence="3 4">
    <name type="scientific">Isoptericola sediminis</name>
    <dbReference type="NCBI Taxonomy" id="2733572"/>
    <lineage>
        <taxon>Bacteria</taxon>
        <taxon>Bacillati</taxon>
        <taxon>Actinomycetota</taxon>
        <taxon>Actinomycetes</taxon>
        <taxon>Micrococcales</taxon>
        <taxon>Promicromonosporaceae</taxon>
        <taxon>Isoptericola</taxon>
    </lineage>
</organism>